<dbReference type="InterPro" id="IPR001867">
    <property type="entry name" value="OmpR/PhoB-type_DNA-bd"/>
</dbReference>
<dbReference type="AlphaFoldDB" id="A0A0A6VVR9"/>
<evidence type="ECO:0000259" key="6">
    <source>
        <dbReference type="PROSITE" id="PS51755"/>
    </source>
</evidence>
<dbReference type="SUPFAM" id="SSF46894">
    <property type="entry name" value="C-terminal effector domain of the bipartite response regulators"/>
    <property type="match status" value="1"/>
</dbReference>
<evidence type="ECO:0000256" key="3">
    <source>
        <dbReference type="ARBA" id="ARBA00023125"/>
    </source>
</evidence>
<feature type="DNA-binding region" description="OmpR/PhoB-type" evidence="5">
    <location>
        <begin position="1"/>
        <end position="97"/>
    </location>
</feature>
<organism evidence="7 8">
    <name type="scientific">Kocuria rosea subsp. polaris</name>
    <dbReference type="NCBI Taxonomy" id="136273"/>
    <lineage>
        <taxon>Bacteria</taxon>
        <taxon>Bacillati</taxon>
        <taxon>Actinomycetota</taxon>
        <taxon>Actinomycetes</taxon>
        <taxon>Micrococcales</taxon>
        <taxon>Micrococcaceae</taxon>
        <taxon>Kocuria</taxon>
    </lineage>
</organism>
<dbReference type="Pfam" id="PF00486">
    <property type="entry name" value="Trans_reg_C"/>
    <property type="match status" value="1"/>
</dbReference>
<evidence type="ECO:0000313" key="8">
    <source>
        <dbReference type="Proteomes" id="UP000030466"/>
    </source>
</evidence>
<dbReference type="SUPFAM" id="SSF48452">
    <property type="entry name" value="TPR-like"/>
    <property type="match status" value="1"/>
</dbReference>
<dbReference type="InterPro" id="IPR005158">
    <property type="entry name" value="BTAD"/>
</dbReference>
<dbReference type="SMART" id="SM01043">
    <property type="entry name" value="BTAD"/>
    <property type="match status" value="1"/>
</dbReference>
<dbReference type="InterPro" id="IPR036388">
    <property type="entry name" value="WH-like_DNA-bd_sf"/>
</dbReference>
<dbReference type="InterPro" id="IPR016032">
    <property type="entry name" value="Sig_transdc_resp-reg_C-effctor"/>
</dbReference>
<dbReference type="Gene3D" id="1.25.40.10">
    <property type="entry name" value="Tetratricopeptide repeat domain"/>
    <property type="match status" value="1"/>
</dbReference>
<evidence type="ECO:0000313" key="7">
    <source>
        <dbReference type="EMBL" id="KHD97974.1"/>
    </source>
</evidence>
<dbReference type="Pfam" id="PF03704">
    <property type="entry name" value="BTAD"/>
    <property type="match status" value="1"/>
</dbReference>
<evidence type="ECO:0000256" key="5">
    <source>
        <dbReference type="PROSITE-ProRule" id="PRU01091"/>
    </source>
</evidence>
<keyword evidence="2" id="KW-0805">Transcription regulation</keyword>
<dbReference type="SMART" id="SM00862">
    <property type="entry name" value="Trans_reg_C"/>
    <property type="match status" value="1"/>
</dbReference>
<dbReference type="Gene3D" id="1.10.10.10">
    <property type="entry name" value="Winged helix-like DNA-binding domain superfamily/Winged helix DNA-binding domain"/>
    <property type="match status" value="1"/>
</dbReference>
<keyword evidence="8" id="KW-1185">Reference proteome</keyword>
<gene>
    <name evidence="7" type="ORF">GY22_07240</name>
</gene>
<dbReference type="InterPro" id="IPR051677">
    <property type="entry name" value="AfsR-DnrI-RedD_regulator"/>
</dbReference>
<dbReference type="PROSITE" id="PS51755">
    <property type="entry name" value="OMPR_PHOB"/>
    <property type="match status" value="1"/>
</dbReference>
<dbReference type="PANTHER" id="PTHR35807">
    <property type="entry name" value="TRANSCRIPTIONAL REGULATOR REDD-RELATED"/>
    <property type="match status" value="1"/>
</dbReference>
<accession>A0A0A6VVR9</accession>
<dbReference type="GO" id="GO:0000160">
    <property type="term" value="P:phosphorelay signal transduction system"/>
    <property type="evidence" value="ECO:0007669"/>
    <property type="project" value="InterPro"/>
</dbReference>
<protein>
    <recommendedName>
        <fullName evidence="6">OmpR/PhoB-type domain-containing protein</fullName>
    </recommendedName>
</protein>
<evidence type="ECO:0000256" key="2">
    <source>
        <dbReference type="ARBA" id="ARBA00023015"/>
    </source>
</evidence>
<sequence length="301" mass="32531">MSVQVIGPLVVRCGSRTLTSKELGGPRQRRILEILLLHLGTRVSKQRLVDLLWGDDAPAAASANLESYVSVLRRHLQPGQGRNGPLRTTNGGYVIDAALVDLDLPRFERLLETAMRSSAREADLLLHRALGMASGSLLEDEQDCEWIESQRSAFAARVTEARVLLAEADLELGRCEEAVAQARKVVAADPLNERAWTVLVLGLEGAGRSVEGLQAYEQCRWTLDQELGCAPSGVLQLAYTRMLQATAATGDELGQALTALLVLHSRAGDPDWIPGARVPLARQEAVSVLQAFLGRSLSTAA</sequence>
<dbReference type="EMBL" id="JSUH01000005">
    <property type="protein sequence ID" value="KHD97974.1"/>
    <property type="molecule type" value="Genomic_DNA"/>
</dbReference>
<comment type="similarity">
    <text evidence="1">Belongs to the AfsR/DnrI/RedD regulatory family.</text>
</comment>
<reference evidence="7 8" key="1">
    <citation type="journal article" date="2003" name="Int. J. Syst. Evol. Microbiol.">
        <title>Kocuria polaris sp. nov., an orange-pigmented psychrophilic bacterium isolated from an Antarctic cyanobacterial mat sample.</title>
        <authorList>
            <person name="Reddy G.S."/>
            <person name="Prakash J.S."/>
            <person name="Prabahar V."/>
            <person name="Matsumoto G.I."/>
            <person name="Stackebrandt E."/>
            <person name="Shivaji S."/>
        </authorList>
    </citation>
    <scope>NUCLEOTIDE SEQUENCE [LARGE SCALE GENOMIC DNA]</scope>
    <source>
        <strain evidence="7 8">CMS 76or</strain>
    </source>
</reference>
<evidence type="ECO:0000256" key="4">
    <source>
        <dbReference type="ARBA" id="ARBA00023163"/>
    </source>
</evidence>
<name>A0A0A6VVR9_KOCRO</name>
<keyword evidence="4" id="KW-0804">Transcription</keyword>
<comment type="caution">
    <text evidence="7">The sequence shown here is derived from an EMBL/GenBank/DDBJ whole genome shotgun (WGS) entry which is preliminary data.</text>
</comment>
<dbReference type="GO" id="GO:0006355">
    <property type="term" value="P:regulation of DNA-templated transcription"/>
    <property type="evidence" value="ECO:0007669"/>
    <property type="project" value="InterPro"/>
</dbReference>
<dbReference type="InterPro" id="IPR011990">
    <property type="entry name" value="TPR-like_helical_dom_sf"/>
</dbReference>
<proteinExistence type="inferred from homology"/>
<dbReference type="Proteomes" id="UP000030466">
    <property type="component" value="Unassembled WGS sequence"/>
</dbReference>
<feature type="domain" description="OmpR/PhoB-type" evidence="6">
    <location>
        <begin position="1"/>
        <end position="97"/>
    </location>
</feature>
<keyword evidence="3 5" id="KW-0238">DNA-binding</keyword>
<dbReference type="GO" id="GO:0003677">
    <property type="term" value="F:DNA binding"/>
    <property type="evidence" value="ECO:0007669"/>
    <property type="project" value="UniProtKB-UniRule"/>
</dbReference>
<evidence type="ECO:0000256" key="1">
    <source>
        <dbReference type="ARBA" id="ARBA00005820"/>
    </source>
</evidence>
<dbReference type="PANTHER" id="PTHR35807:SF1">
    <property type="entry name" value="TRANSCRIPTIONAL REGULATOR REDD"/>
    <property type="match status" value="1"/>
</dbReference>